<dbReference type="AlphaFoldDB" id="A0A1M6KUF6"/>
<sequence>MKNGFIILLAVALVGVGIWGYNQYAQNEQHMTYLDNQFHRMFYDMVGDVQNIQVNLAKTMVTGTPKQNVLLFTETMRLSYDAQEKLSQLPIEHAHVSKTRKFLSQVGDMSLALARKNLEGNPLNTEEMSTLQELHNYANLLAQNLIELQASIAKDGVRIGELQRKAARKLDKVNENMVTTRFIDMEERMKEYPELIYDGPFSEHKSRRKPKLEGKEISPQEIKAIAEKFAGNGVQYKATILGDMNNSNIPAYVIDLQPSNDKNQSSLSMSISKVGGKVLWMLDTRNVEKARLSEKQGVQIAQDFLQKRGFPNMVPTYSIKTDGQMVINFAYQQEDVIVYPDLIKVKVGLDQGSVIGFEAEGFWFNHHERTLDTPKITPQEARERISVQAEAEEPRLAIVPTEGGSEVLCYEFKVNYLEDTFLVYINAETGEEQRILQVIIKDEGVLMM</sequence>
<name>A0A1M6KUF6_9FIRM</name>
<dbReference type="STRING" id="1121919.SAMN02745975_02507"/>
<dbReference type="RefSeq" id="WP_110941610.1">
    <property type="nucleotide sequence ID" value="NZ_FQZV01000032.1"/>
</dbReference>
<dbReference type="Pfam" id="PF03413">
    <property type="entry name" value="PepSY"/>
    <property type="match status" value="1"/>
</dbReference>
<accession>A0A1M6KUF6</accession>
<organism evidence="4 5">
    <name type="scientific">Geosporobacter subterraneus DSM 17957</name>
    <dbReference type="NCBI Taxonomy" id="1121919"/>
    <lineage>
        <taxon>Bacteria</taxon>
        <taxon>Bacillati</taxon>
        <taxon>Bacillota</taxon>
        <taxon>Clostridia</taxon>
        <taxon>Peptostreptococcales</taxon>
        <taxon>Thermotaleaceae</taxon>
        <taxon>Geosporobacter</taxon>
    </lineage>
</organism>
<evidence type="ECO:0000313" key="4">
    <source>
        <dbReference type="EMBL" id="SHJ62628.1"/>
    </source>
</evidence>
<dbReference type="Proteomes" id="UP000184536">
    <property type="component" value="Unassembled WGS sequence"/>
</dbReference>
<dbReference type="GO" id="GO:0009847">
    <property type="term" value="P:spore germination"/>
    <property type="evidence" value="ECO:0007669"/>
    <property type="project" value="InterPro"/>
</dbReference>
<dbReference type="InterPro" id="IPR025711">
    <property type="entry name" value="PepSY"/>
</dbReference>
<feature type="domain" description="Sporulation protein YpeB N-terminal" evidence="3">
    <location>
        <begin position="27"/>
        <end position="161"/>
    </location>
</feature>
<reference evidence="5" key="1">
    <citation type="submission" date="2016-11" db="EMBL/GenBank/DDBJ databases">
        <authorList>
            <person name="Varghese N."/>
            <person name="Submissions S."/>
        </authorList>
    </citation>
    <scope>NUCLEOTIDE SEQUENCE [LARGE SCALE GENOMIC DNA]</scope>
    <source>
        <strain evidence="5">DSM 17957</strain>
    </source>
</reference>
<gene>
    <name evidence="4" type="ORF">SAMN02745975_02507</name>
</gene>
<evidence type="ECO:0000259" key="1">
    <source>
        <dbReference type="Pfam" id="PF03413"/>
    </source>
</evidence>
<evidence type="ECO:0000313" key="5">
    <source>
        <dbReference type="Proteomes" id="UP000184536"/>
    </source>
</evidence>
<dbReference type="Pfam" id="PF14620">
    <property type="entry name" value="YPEB_PepSY1-2"/>
    <property type="match status" value="1"/>
</dbReference>
<feature type="domain" description="PepSY" evidence="1">
    <location>
        <begin position="375"/>
        <end position="434"/>
    </location>
</feature>
<feature type="domain" description="Sporulation protein YpeB PepSY1 and PepSY2" evidence="2">
    <location>
        <begin position="179"/>
        <end position="371"/>
    </location>
</feature>
<evidence type="ECO:0000259" key="3">
    <source>
        <dbReference type="Pfam" id="PF20769"/>
    </source>
</evidence>
<proteinExistence type="predicted"/>
<dbReference type="OrthoDB" id="2372097at2"/>
<protein>
    <submittedName>
        <fullName evidence="4">Germination protein YpeB</fullName>
    </submittedName>
</protein>
<evidence type="ECO:0000259" key="2">
    <source>
        <dbReference type="Pfam" id="PF14620"/>
    </source>
</evidence>
<dbReference type="NCBIfam" id="TIGR02889">
    <property type="entry name" value="spore_YpeB"/>
    <property type="match status" value="1"/>
</dbReference>
<dbReference type="InterPro" id="IPR014239">
    <property type="entry name" value="YpeB_PepSY1-2"/>
</dbReference>
<dbReference type="EMBL" id="FQZV01000032">
    <property type="protein sequence ID" value="SHJ62628.1"/>
    <property type="molecule type" value="Genomic_DNA"/>
</dbReference>
<keyword evidence="5" id="KW-1185">Reference proteome</keyword>
<dbReference type="InterPro" id="IPR048402">
    <property type="entry name" value="YpeB_N"/>
</dbReference>
<dbReference type="Pfam" id="PF20769">
    <property type="entry name" value="YPEB_N"/>
    <property type="match status" value="1"/>
</dbReference>